<dbReference type="Proteomes" id="UP000324748">
    <property type="component" value="Unassembled WGS sequence"/>
</dbReference>
<evidence type="ECO:0000313" key="3">
    <source>
        <dbReference type="Proteomes" id="UP000324748"/>
    </source>
</evidence>
<reference evidence="2 3" key="1">
    <citation type="submission" date="2019-05" db="EMBL/GenBank/DDBJ databases">
        <title>Emergence of the Ug99 lineage of the wheat stem rust pathogen through somatic hybridization.</title>
        <authorList>
            <person name="Li F."/>
            <person name="Upadhyaya N.M."/>
            <person name="Sperschneider J."/>
            <person name="Matny O."/>
            <person name="Nguyen-Phuc H."/>
            <person name="Mago R."/>
            <person name="Raley C."/>
            <person name="Miller M.E."/>
            <person name="Silverstein K.A.T."/>
            <person name="Henningsen E."/>
            <person name="Hirsch C.D."/>
            <person name="Visser B."/>
            <person name="Pretorius Z.A."/>
            <person name="Steffenson B.J."/>
            <person name="Schwessinger B."/>
            <person name="Dodds P.N."/>
            <person name="Figueroa M."/>
        </authorList>
    </citation>
    <scope>NUCLEOTIDE SEQUENCE [LARGE SCALE GENOMIC DNA]</scope>
    <source>
        <strain evidence="2">21-0</strain>
    </source>
</reference>
<proteinExistence type="predicted"/>
<dbReference type="AlphaFoldDB" id="A0A5B0MSU5"/>
<dbReference type="OrthoDB" id="10685467at2759"/>
<accession>A0A5B0MSU5</accession>
<evidence type="ECO:0000313" key="2">
    <source>
        <dbReference type="EMBL" id="KAA1079198.1"/>
    </source>
</evidence>
<feature type="signal peptide" evidence="1">
    <location>
        <begin position="1"/>
        <end position="16"/>
    </location>
</feature>
<keyword evidence="3" id="KW-1185">Reference proteome</keyword>
<comment type="caution">
    <text evidence="2">The sequence shown here is derived from an EMBL/GenBank/DDBJ whole genome shotgun (WGS) entry which is preliminary data.</text>
</comment>
<feature type="chain" id="PRO_5022924765" evidence="1">
    <location>
        <begin position="17"/>
        <end position="564"/>
    </location>
</feature>
<evidence type="ECO:0000256" key="1">
    <source>
        <dbReference type="SAM" id="SignalP"/>
    </source>
</evidence>
<gene>
    <name evidence="2" type="ORF">PGT21_003573</name>
</gene>
<dbReference type="EMBL" id="VSWC01000132">
    <property type="protein sequence ID" value="KAA1079198.1"/>
    <property type="molecule type" value="Genomic_DNA"/>
</dbReference>
<name>A0A5B0MSU5_PUCGR</name>
<keyword evidence="1" id="KW-0732">Signal</keyword>
<sequence>MCYRIALVSLIPIAYCRLPMPTTNPTEVQTSCSPLCALASPELAKESTPRRKPDTLSIGKSAGVEMMKNWEGNRRNVVQMNKDSKEFFELHSNLQKQLDWIKDHPFHNSEQILLSIDLQKVKSKISLLKQWKLADLGKLDSRLKSSIIDALFSSHMEDIIVQKWIQKIQTGVQVGLDADKMWEDLGESVLNEMKHFLLYYNKHFKLIEKYGPPSFGGVPAWKYVFKIIDLLHNNGFINKEIVRSIFQDSEILKEVIYYAVSCFREAGEKEEAIWGEFRSITKQFHWKFLNDSFKVLSKKEEKMINLEFLSERIHFFGQIMNSKNPFPEWEKFSQEFKNSAGKMNLEFFHDQSRENSQDSTQCHGMNPKIDAPEEIKREIISLIWLLNNKFNSKNLGLEVSELSYAIFDYLDFIERHYFPEIIKETSYNQFESFDQFQEQKDTIILLSKTLESFAMEKCILNLFSSHSDHQIYHNYPDDLESLLEKHHKKSISTFSKFCEAYKKIERNNQLSDWLHIGGPAGDLKYTFEIGQSNIEAMDKIKTEITVSRKKNLENDTSKKRPKVM</sequence>
<protein>
    <submittedName>
        <fullName evidence="2">Uncharacterized protein</fullName>
    </submittedName>
</protein>
<organism evidence="2 3">
    <name type="scientific">Puccinia graminis f. sp. tritici</name>
    <dbReference type="NCBI Taxonomy" id="56615"/>
    <lineage>
        <taxon>Eukaryota</taxon>
        <taxon>Fungi</taxon>
        <taxon>Dikarya</taxon>
        <taxon>Basidiomycota</taxon>
        <taxon>Pucciniomycotina</taxon>
        <taxon>Pucciniomycetes</taxon>
        <taxon>Pucciniales</taxon>
        <taxon>Pucciniaceae</taxon>
        <taxon>Puccinia</taxon>
    </lineage>
</organism>